<evidence type="ECO:0000256" key="2">
    <source>
        <dbReference type="ARBA" id="ARBA00022737"/>
    </source>
</evidence>
<evidence type="ECO:0000259" key="6">
    <source>
        <dbReference type="PROSITE" id="PS50004"/>
    </source>
</evidence>
<comment type="caution">
    <text evidence="9">The sequence shown here is derived from an EMBL/GenBank/DDBJ whole genome shotgun (WGS) entry which is preliminary data.</text>
</comment>
<dbReference type="GO" id="GO:0042734">
    <property type="term" value="C:presynaptic membrane"/>
    <property type="evidence" value="ECO:0007669"/>
    <property type="project" value="TreeGrafter"/>
</dbReference>
<dbReference type="InterPro" id="IPR037302">
    <property type="entry name" value="Unc-13_C2B"/>
</dbReference>
<dbReference type="FunFam" id="1.10.357.50:FF:000001">
    <property type="entry name" value="Protein unc-13 homolog B"/>
    <property type="match status" value="1"/>
</dbReference>
<dbReference type="GO" id="GO:0016081">
    <property type="term" value="P:synaptic vesicle docking"/>
    <property type="evidence" value="ECO:0007669"/>
    <property type="project" value="TreeGrafter"/>
</dbReference>
<dbReference type="EMBL" id="WIXE01014466">
    <property type="protein sequence ID" value="KAK5974274.1"/>
    <property type="molecule type" value="Genomic_DNA"/>
</dbReference>
<proteinExistence type="predicted"/>
<dbReference type="GO" id="GO:0005543">
    <property type="term" value="F:phospholipid binding"/>
    <property type="evidence" value="ECO:0007669"/>
    <property type="project" value="InterPro"/>
</dbReference>
<dbReference type="Pfam" id="PF06292">
    <property type="entry name" value="MUN"/>
    <property type="match status" value="1"/>
</dbReference>
<evidence type="ECO:0000259" key="7">
    <source>
        <dbReference type="PROSITE" id="PS51258"/>
    </source>
</evidence>
<keyword evidence="10" id="KW-1185">Reference proteome</keyword>
<gene>
    <name evidence="9" type="ORF">GCK32_003168</name>
</gene>
<dbReference type="PANTHER" id="PTHR10480:SF12">
    <property type="entry name" value="UNC-13, ISOFORM E"/>
    <property type="match status" value="1"/>
</dbReference>
<dbReference type="GO" id="GO:0008270">
    <property type="term" value="F:zinc ion binding"/>
    <property type="evidence" value="ECO:0007669"/>
    <property type="project" value="UniProtKB-KW"/>
</dbReference>
<dbReference type="GO" id="GO:0019992">
    <property type="term" value="F:diacylglycerol binding"/>
    <property type="evidence" value="ECO:0007669"/>
    <property type="project" value="InterPro"/>
</dbReference>
<evidence type="ECO:0000256" key="4">
    <source>
        <dbReference type="ARBA" id="ARBA00022833"/>
    </source>
</evidence>
<dbReference type="InterPro" id="IPR000008">
    <property type="entry name" value="C2_dom"/>
</dbReference>
<evidence type="ECO:0000313" key="9">
    <source>
        <dbReference type="EMBL" id="KAK5974274.1"/>
    </source>
</evidence>
<dbReference type="GO" id="GO:0061789">
    <property type="term" value="P:dense core granule priming"/>
    <property type="evidence" value="ECO:0007669"/>
    <property type="project" value="TreeGrafter"/>
</dbReference>
<dbReference type="PROSITE" id="PS50004">
    <property type="entry name" value="C2"/>
    <property type="match status" value="2"/>
</dbReference>
<dbReference type="Gene3D" id="1.10.357.50">
    <property type="match status" value="1"/>
</dbReference>
<dbReference type="GO" id="GO:0005509">
    <property type="term" value="F:calcium ion binding"/>
    <property type="evidence" value="ECO:0007669"/>
    <property type="project" value="InterPro"/>
</dbReference>
<sequence length="987" mass="112780">MKIQEKNKPEIFETIRTIFNVDERVQQETLKQVKTSILEGSSKWSAKITLTVICAQGLIAKDKTGKSDPYVTAQVGKVKRRTRTIHQELNPVWNEKFFFECHNSTDRIKVRVWDEDNDLKSKLRQKLTRESDDFLGQTVIEVRTLSGEMDVWYNLEKRTDKSAVSGAIRLHISVEIKGEEKLASYHVQYTCLHEHLFQAMCKENDDIRLPDAKGEDSWKVYFDDVGQEIVEEFAMRYGIESIYQAMTHFACLCTRYMCVGVPAVLSTLLANINARSHRAGGYARINSVRPSECLSVIFSSQSKDQRAPEDPSNKYFPASSPAKLQDLKSSVDLLTSITFFRMKVLELASPPRASNVVSECAKACMQSTYQLLFDSCCEQGAPSSESVKFWFDFLDYMMRVIEDDKTVYGPSLNQFPQELNVGHLSAGTLWTLYKMDLKMALEEHATTKKCPTPEYMNLYFKVKGFYFKYVSDLPQYKQSIPEFPAWFIPFVMDWLNENDEHSMDILRNAYNRDKADNFPQTSDHTRFSNSVVDVFTQLNEALKLLKQMDCPNPVVYADMMKRFSKTLNKVLLAYADMVHKDFSKFSSNEKLACILMNNVQQLRVQLEKIYETMGGPELDPTCSQVLTNLQKKLNSVLDKLSGQFVATLEPMIQEQTNKLGMLLSKIKGPQLQKTQVAAEVDAVLEPLMDLLEGSLQRYFQQCEKTVLKYILKELWRITIVSMERMVVLPPLADKTLLKQLPNAKIQDVTKLMSTNIQNIKGMSSVKEMMDMARECERSLTPKQCTVLDAALDAIKDLPSQEQPVGEVSVQVDLFSHPGTGEQKVTVKILAANDLRWQTSSVFKPFVEVHLVGPHLYDKKRKMATKSKPGNWAPKFNETFHFFLGNEGEPEHYELMFQVKDYCFAREDRIVGVGVLQLANVVEQGSCAMWVQLGQRLHIDETGLILLRILSQRQTDEVARDFVRLKSECRHETESTLTASASSQNIGR</sequence>
<dbReference type="Proteomes" id="UP001331761">
    <property type="component" value="Unassembled WGS sequence"/>
</dbReference>
<feature type="domain" description="MHD2" evidence="8">
    <location>
        <begin position="681"/>
        <end position="846"/>
    </location>
</feature>
<dbReference type="GO" id="GO:0031594">
    <property type="term" value="C:neuromuscular junction"/>
    <property type="evidence" value="ECO:0007669"/>
    <property type="project" value="TreeGrafter"/>
</dbReference>
<dbReference type="GO" id="GO:0005516">
    <property type="term" value="F:calmodulin binding"/>
    <property type="evidence" value="ECO:0007669"/>
    <property type="project" value="TreeGrafter"/>
</dbReference>
<keyword evidence="3" id="KW-0863">Zinc-finger</keyword>
<dbReference type="GO" id="GO:0017075">
    <property type="term" value="F:syntaxin-1 binding"/>
    <property type="evidence" value="ECO:0007669"/>
    <property type="project" value="TreeGrafter"/>
</dbReference>
<dbReference type="AlphaFoldDB" id="A0AAN8FDQ3"/>
<dbReference type="GO" id="GO:0030672">
    <property type="term" value="C:synaptic vesicle membrane"/>
    <property type="evidence" value="ECO:0007669"/>
    <property type="project" value="TreeGrafter"/>
</dbReference>
<dbReference type="PANTHER" id="PTHR10480">
    <property type="entry name" value="PROTEIN UNC-13 HOMOLOG"/>
    <property type="match status" value="1"/>
</dbReference>
<keyword evidence="1" id="KW-0479">Metal-binding</keyword>
<dbReference type="PROSITE" id="PS51259">
    <property type="entry name" value="MHD2"/>
    <property type="match status" value="1"/>
</dbReference>
<dbReference type="InterPro" id="IPR014770">
    <property type="entry name" value="Munc13_1"/>
</dbReference>
<evidence type="ECO:0000256" key="1">
    <source>
        <dbReference type="ARBA" id="ARBA00022723"/>
    </source>
</evidence>
<dbReference type="CDD" id="cd08395">
    <property type="entry name" value="C2C_Munc13"/>
    <property type="match status" value="1"/>
</dbReference>
<dbReference type="GO" id="GO:0043195">
    <property type="term" value="C:terminal bouton"/>
    <property type="evidence" value="ECO:0007669"/>
    <property type="project" value="TreeGrafter"/>
</dbReference>
<evidence type="ECO:0000259" key="8">
    <source>
        <dbReference type="PROSITE" id="PS51259"/>
    </source>
</evidence>
<dbReference type="GO" id="GO:0099525">
    <property type="term" value="P:presynaptic dense core vesicle exocytosis"/>
    <property type="evidence" value="ECO:0007669"/>
    <property type="project" value="TreeGrafter"/>
</dbReference>
<keyword evidence="4" id="KW-0862">Zinc</keyword>
<dbReference type="FunFam" id="2.60.40.150:FF:000014">
    <property type="entry name" value="protein unc-13 homolog B"/>
    <property type="match status" value="1"/>
</dbReference>
<dbReference type="SMART" id="SM00239">
    <property type="entry name" value="C2"/>
    <property type="match status" value="2"/>
</dbReference>
<organism evidence="9 10">
    <name type="scientific">Trichostrongylus colubriformis</name>
    <name type="common">Black scour worm</name>
    <dbReference type="NCBI Taxonomy" id="6319"/>
    <lineage>
        <taxon>Eukaryota</taxon>
        <taxon>Metazoa</taxon>
        <taxon>Ecdysozoa</taxon>
        <taxon>Nematoda</taxon>
        <taxon>Chromadorea</taxon>
        <taxon>Rhabditida</taxon>
        <taxon>Rhabditina</taxon>
        <taxon>Rhabditomorpha</taxon>
        <taxon>Strongyloidea</taxon>
        <taxon>Trichostrongylidae</taxon>
        <taxon>Trichostrongylus</taxon>
    </lineage>
</organism>
<accession>A0AAN8FDQ3</accession>
<reference evidence="9 10" key="1">
    <citation type="submission" date="2019-10" db="EMBL/GenBank/DDBJ databases">
        <title>Assembly and Annotation for the nematode Trichostrongylus colubriformis.</title>
        <authorList>
            <person name="Martin J."/>
        </authorList>
    </citation>
    <scope>NUCLEOTIDE SEQUENCE [LARGE SCALE GENOMIC DNA]</scope>
    <source>
        <strain evidence="9">G859</strain>
        <tissue evidence="9">Whole worm</tissue>
    </source>
</reference>
<keyword evidence="2" id="KW-0677">Repeat</keyword>
<dbReference type="PROSITE" id="PS51258">
    <property type="entry name" value="MHD1"/>
    <property type="match status" value="1"/>
</dbReference>
<name>A0AAN8FDQ3_TRICO</name>
<dbReference type="PRINTS" id="PR00360">
    <property type="entry name" value="C2DOMAIN"/>
</dbReference>
<feature type="domain" description="MHD1" evidence="7">
    <location>
        <begin position="435"/>
        <end position="578"/>
    </location>
</feature>
<evidence type="ECO:0000256" key="3">
    <source>
        <dbReference type="ARBA" id="ARBA00022771"/>
    </source>
</evidence>
<dbReference type="InterPro" id="IPR010439">
    <property type="entry name" value="MUN_dom"/>
</dbReference>
<dbReference type="Gene3D" id="1.20.58.1100">
    <property type="match status" value="1"/>
</dbReference>
<protein>
    <submittedName>
        <fullName evidence="9">Uncharacterized protein</fullName>
    </submittedName>
</protein>
<dbReference type="FunFam" id="2.60.40.150:FF:000002">
    <property type="entry name" value="Protein unc-13 homolog B"/>
    <property type="match status" value="1"/>
</dbReference>
<dbReference type="InterPro" id="IPR035892">
    <property type="entry name" value="C2_domain_sf"/>
</dbReference>
<dbReference type="Gene3D" id="2.60.40.150">
    <property type="entry name" value="C2 domain"/>
    <property type="match status" value="2"/>
</dbReference>
<dbReference type="SUPFAM" id="SSF49562">
    <property type="entry name" value="C2 domain (Calcium/lipid-binding domain, CaLB)"/>
    <property type="match status" value="2"/>
</dbReference>
<evidence type="ECO:0000313" key="10">
    <source>
        <dbReference type="Proteomes" id="UP001331761"/>
    </source>
</evidence>
<keyword evidence="5" id="KW-0106">Calcium</keyword>
<dbReference type="InterPro" id="IPR027080">
    <property type="entry name" value="Unc-13"/>
</dbReference>
<dbReference type="InterPro" id="IPR014772">
    <property type="entry name" value="Munc13_dom-2"/>
</dbReference>
<dbReference type="GO" id="GO:0016082">
    <property type="term" value="P:synaptic vesicle priming"/>
    <property type="evidence" value="ECO:0007669"/>
    <property type="project" value="TreeGrafter"/>
</dbReference>
<feature type="domain" description="C2" evidence="6">
    <location>
        <begin position="803"/>
        <end position="930"/>
    </location>
</feature>
<evidence type="ECO:0000256" key="5">
    <source>
        <dbReference type="ARBA" id="ARBA00022837"/>
    </source>
</evidence>
<dbReference type="CDD" id="cd04027">
    <property type="entry name" value="C2B_Munc13"/>
    <property type="match status" value="1"/>
</dbReference>
<feature type="domain" description="C2" evidence="6">
    <location>
        <begin position="29"/>
        <end position="157"/>
    </location>
</feature>
<dbReference type="Pfam" id="PF00168">
    <property type="entry name" value="C2"/>
    <property type="match status" value="2"/>
</dbReference>
<dbReference type="GO" id="GO:0035249">
    <property type="term" value="P:synaptic transmission, glutamatergic"/>
    <property type="evidence" value="ECO:0007669"/>
    <property type="project" value="TreeGrafter"/>
</dbReference>
<dbReference type="SMART" id="SM01145">
    <property type="entry name" value="DUF1041"/>
    <property type="match status" value="1"/>
</dbReference>
<dbReference type="GO" id="GO:0098831">
    <property type="term" value="C:presynaptic active zone cytoplasmic component"/>
    <property type="evidence" value="ECO:0007669"/>
    <property type="project" value="TreeGrafter"/>
</dbReference>